<dbReference type="Pfam" id="PF00102">
    <property type="entry name" value="Y_phosphatase"/>
    <property type="match status" value="1"/>
</dbReference>
<reference evidence="4" key="1">
    <citation type="submission" date="2020-07" db="EMBL/GenBank/DDBJ databases">
        <title>Clarias magur genome sequencing, assembly and annotation.</title>
        <authorList>
            <person name="Kushwaha B."/>
            <person name="Kumar R."/>
            <person name="Das P."/>
            <person name="Joshi C.G."/>
            <person name="Kumar D."/>
            <person name="Nagpure N.S."/>
            <person name="Pandey M."/>
            <person name="Agarwal S."/>
            <person name="Srivastava S."/>
            <person name="Singh M."/>
            <person name="Sahoo L."/>
            <person name="Jayasankar P."/>
            <person name="Meher P.K."/>
            <person name="Koringa P.G."/>
            <person name="Iquebal M.A."/>
            <person name="Das S.P."/>
            <person name="Bit A."/>
            <person name="Patnaik S."/>
            <person name="Patel N."/>
            <person name="Shah T.M."/>
            <person name="Hinsu A."/>
            <person name="Jena J.K."/>
        </authorList>
    </citation>
    <scope>NUCLEOTIDE SEQUENCE</scope>
    <source>
        <strain evidence="4">CIFAMagur01</strain>
        <tissue evidence="4">Testis</tissue>
    </source>
</reference>
<dbReference type="OrthoDB" id="10253954at2759"/>
<evidence type="ECO:0000259" key="3">
    <source>
        <dbReference type="PROSITE" id="PS50055"/>
    </source>
</evidence>
<dbReference type="GO" id="GO:0004725">
    <property type="term" value="F:protein tyrosine phosphatase activity"/>
    <property type="evidence" value="ECO:0007669"/>
    <property type="project" value="UniProtKB-EC"/>
</dbReference>
<keyword evidence="4" id="KW-0675">Receptor</keyword>
<dbReference type="PROSITE" id="PS50055">
    <property type="entry name" value="TYR_PHOSPHATASE_PTP"/>
    <property type="match status" value="1"/>
</dbReference>
<organism evidence="4 5">
    <name type="scientific">Clarias magur</name>
    <name type="common">Asian catfish</name>
    <name type="synonym">Macropteronotus magur</name>
    <dbReference type="NCBI Taxonomy" id="1594786"/>
    <lineage>
        <taxon>Eukaryota</taxon>
        <taxon>Metazoa</taxon>
        <taxon>Chordata</taxon>
        <taxon>Craniata</taxon>
        <taxon>Vertebrata</taxon>
        <taxon>Euteleostomi</taxon>
        <taxon>Actinopterygii</taxon>
        <taxon>Neopterygii</taxon>
        <taxon>Teleostei</taxon>
        <taxon>Ostariophysi</taxon>
        <taxon>Siluriformes</taxon>
        <taxon>Clariidae</taxon>
        <taxon>Clarias</taxon>
    </lineage>
</organism>
<feature type="non-terminal residue" evidence="4">
    <location>
        <position position="54"/>
    </location>
</feature>
<dbReference type="EMBL" id="QNUK01000484">
    <property type="protein sequence ID" value="KAF5892668.1"/>
    <property type="molecule type" value="Genomic_DNA"/>
</dbReference>
<dbReference type="Gene3D" id="3.90.190.10">
    <property type="entry name" value="Protein tyrosine phosphatase superfamily"/>
    <property type="match status" value="1"/>
</dbReference>
<feature type="domain" description="Tyrosine-protein phosphatase" evidence="3">
    <location>
        <begin position="1"/>
        <end position="54"/>
    </location>
</feature>
<keyword evidence="5" id="KW-1185">Reference proteome</keyword>
<dbReference type="InterPro" id="IPR050348">
    <property type="entry name" value="Protein-Tyr_Phosphatase"/>
</dbReference>
<evidence type="ECO:0000313" key="4">
    <source>
        <dbReference type="EMBL" id="KAF5892668.1"/>
    </source>
</evidence>
<evidence type="ECO:0000313" key="5">
    <source>
        <dbReference type="Proteomes" id="UP000727407"/>
    </source>
</evidence>
<dbReference type="PANTHER" id="PTHR19134">
    <property type="entry name" value="RECEPTOR-TYPE TYROSINE-PROTEIN PHOSPHATASE"/>
    <property type="match status" value="1"/>
</dbReference>
<feature type="non-terminal residue" evidence="4">
    <location>
        <position position="1"/>
    </location>
</feature>
<dbReference type="PANTHER" id="PTHR19134:SF461">
    <property type="entry name" value="RECEPTOR-TYPE TYROSINE-PROTEIN PHOSPHATASE ZETA"/>
    <property type="match status" value="1"/>
</dbReference>
<protein>
    <recommendedName>
        <fullName evidence="1">protein-tyrosine-phosphatase</fullName>
        <ecNumber evidence="1">3.1.3.48</ecNumber>
    </recommendedName>
</protein>
<keyword evidence="2" id="KW-0378">Hydrolase</keyword>
<accession>A0A8J4X4I6</accession>
<proteinExistence type="predicted"/>
<dbReference type="AlphaFoldDB" id="A0A8J4X4I6"/>
<dbReference type="EC" id="3.1.3.48" evidence="1"/>
<keyword evidence="2" id="KW-0904">Protein phosphatase</keyword>
<evidence type="ECO:0000256" key="1">
    <source>
        <dbReference type="ARBA" id="ARBA00013064"/>
    </source>
</evidence>
<name>A0A8J4X4I6_CLAMG</name>
<sequence length="54" mass="6164">GSLKSRSQERPIEQYHYTQWPDMGVPEYTLPVLKFIQKSSEAWSADSGPVVVHC</sequence>
<comment type="caution">
    <text evidence="4">The sequence shown here is derived from an EMBL/GenBank/DDBJ whole genome shotgun (WGS) entry which is preliminary data.</text>
</comment>
<evidence type="ECO:0000256" key="2">
    <source>
        <dbReference type="ARBA" id="ARBA00022912"/>
    </source>
</evidence>
<dbReference type="PRINTS" id="PR00700">
    <property type="entry name" value="PRTYPHPHTASE"/>
</dbReference>
<dbReference type="InterPro" id="IPR000242">
    <property type="entry name" value="PTP_cat"/>
</dbReference>
<dbReference type="SUPFAM" id="SSF52799">
    <property type="entry name" value="(Phosphotyrosine protein) phosphatases II"/>
    <property type="match status" value="1"/>
</dbReference>
<dbReference type="Proteomes" id="UP000727407">
    <property type="component" value="Unassembled WGS sequence"/>
</dbReference>
<gene>
    <name evidence="4" type="primary">ptprz1</name>
    <name evidence="4" type="ORF">DAT39_017633</name>
</gene>
<dbReference type="InterPro" id="IPR029021">
    <property type="entry name" value="Prot-tyrosine_phosphatase-like"/>
</dbReference>